<dbReference type="AlphaFoldDB" id="M0DFT8"/>
<sequence>MPRPRRGARSGSVVRDESVVPDGHRLVISDEPGVARSATCGWNTHAVNNTTGTIEPAAADAPTEEAEPHEAAADD</sequence>
<proteinExistence type="predicted"/>
<comment type="caution">
    <text evidence="1">The sequence shown here is derived from an EMBL/GenBank/DDBJ whole genome shotgun (WGS) entry which is preliminary data.</text>
</comment>
<gene>
    <name evidence="1" type="ORF">C472_13742</name>
</gene>
<dbReference type="OrthoDB" id="379926at2157"/>
<protein>
    <submittedName>
        <fullName evidence="1">Uncharacterized protein</fullName>
    </submittedName>
</protein>
<dbReference type="RefSeq" id="WP_006630392.1">
    <property type="nucleotide sequence ID" value="NZ_AOJD01000075.1"/>
</dbReference>
<accession>M0DFT8</accession>
<dbReference type="EMBL" id="AOJD01000075">
    <property type="protein sequence ID" value="ELZ33673.1"/>
    <property type="molecule type" value="Genomic_DNA"/>
</dbReference>
<evidence type="ECO:0000313" key="1">
    <source>
        <dbReference type="EMBL" id="ELZ33673.1"/>
    </source>
</evidence>
<dbReference type="Proteomes" id="UP000011523">
    <property type="component" value="Unassembled WGS sequence"/>
</dbReference>
<dbReference type="PATRIC" id="fig|1227485.3.peg.2702"/>
<name>M0DFT8_9EURY</name>
<organism evidence="1 2">
    <name type="scientific">Halorubrum tebenquichense DSM 14210</name>
    <dbReference type="NCBI Taxonomy" id="1227485"/>
    <lineage>
        <taxon>Archaea</taxon>
        <taxon>Methanobacteriati</taxon>
        <taxon>Methanobacteriota</taxon>
        <taxon>Stenosarchaea group</taxon>
        <taxon>Halobacteria</taxon>
        <taxon>Halobacteriales</taxon>
        <taxon>Haloferacaceae</taxon>
        <taxon>Halorubrum</taxon>
    </lineage>
</organism>
<keyword evidence="2" id="KW-1185">Reference proteome</keyword>
<evidence type="ECO:0000313" key="2">
    <source>
        <dbReference type="Proteomes" id="UP000011523"/>
    </source>
</evidence>
<reference evidence="1 2" key="1">
    <citation type="journal article" date="2014" name="PLoS Genet.">
        <title>Phylogenetically driven sequencing of extremely halophilic archaea reveals strategies for static and dynamic osmo-response.</title>
        <authorList>
            <person name="Becker E.A."/>
            <person name="Seitzer P.M."/>
            <person name="Tritt A."/>
            <person name="Larsen D."/>
            <person name="Krusor M."/>
            <person name="Yao A.I."/>
            <person name="Wu D."/>
            <person name="Madern D."/>
            <person name="Eisen J.A."/>
            <person name="Darling A.E."/>
            <person name="Facciotti M.T."/>
        </authorList>
    </citation>
    <scope>NUCLEOTIDE SEQUENCE [LARGE SCALE GENOMIC DNA]</scope>
    <source>
        <strain evidence="1 2">DSM 14210</strain>
    </source>
</reference>